<keyword evidence="2" id="KW-0732">Signal</keyword>
<proteinExistence type="predicted"/>
<keyword evidence="1" id="KW-0862">Zinc</keyword>
<dbReference type="InterPro" id="IPR013087">
    <property type="entry name" value="Znf_C2H2_type"/>
</dbReference>
<keyword evidence="1" id="KW-0479">Metal-binding</keyword>
<dbReference type="GO" id="GO:0008270">
    <property type="term" value="F:zinc ion binding"/>
    <property type="evidence" value="ECO:0007669"/>
    <property type="project" value="UniProtKB-KW"/>
</dbReference>
<keyword evidence="1" id="KW-0863">Zinc-finger</keyword>
<name>A0A3P7W0V1_9BILA</name>
<protein>
    <recommendedName>
        <fullName evidence="3">C2H2-type domain-containing protein</fullName>
    </recommendedName>
</protein>
<evidence type="ECO:0000259" key="3">
    <source>
        <dbReference type="PROSITE" id="PS50157"/>
    </source>
</evidence>
<keyword evidence="5" id="KW-1185">Reference proteome</keyword>
<feature type="chain" id="PRO_5018148427" description="C2H2-type domain-containing protein" evidence="2">
    <location>
        <begin position="32"/>
        <end position="169"/>
    </location>
</feature>
<dbReference type="Proteomes" id="UP000280834">
    <property type="component" value="Unassembled WGS sequence"/>
</dbReference>
<evidence type="ECO:0000256" key="1">
    <source>
        <dbReference type="PROSITE-ProRule" id="PRU00042"/>
    </source>
</evidence>
<accession>A0A3P7W0V1</accession>
<dbReference type="InterPro" id="IPR036236">
    <property type="entry name" value="Znf_C2H2_sf"/>
</dbReference>
<reference evidence="4 5" key="1">
    <citation type="submission" date="2018-11" db="EMBL/GenBank/DDBJ databases">
        <authorList>
            <consortium name="Pathogen Informatics"/>
        </authorList>
    </citation>
    <scope>NUCLEOTIDE SEQUENCE [LARGE SCALE GENOMIC DNA]</scope>
</reference>
<evidence type="ECO:0000313" key="5">
    <source>
        <dbReference type="Proteomes" id="UP000280834"/>
    </source>
</evidence>
<dbReference type="PROSITE" id="PS50157">
    <property type="entry name" value="ZINC_FINGER_C2H2_2"/>
    <property type="match status" value="1"/>
</dbReference>
<gene>
    <name evidence="4" type="ORF">BTMF_LOCUS10847</name>
</gene>
<dbReference type="SUPFAM" id="SSF57667">
    <property type="entry name" value="beta-beta-alpha zinc fingers"/>
    <property type="match status" value="1"/>
</dbReference>
<dbReference type="Gene3D" id="3.30.160.60">
    <property type="entry name" value="Classic Zinc Finger"/>
    <property type="match status" value="1"/>
</dbReference>
<dbReference type="SMART" id="SM00355">
    <property type="entry name" value="ZnF_C2H2"/>
    <property type="match status" value="2"/>
</dbReference>
<feature type="signal peptide" evidence="2">
    <location>
        <begin position="1"/>
        <end position="31"/>
    </location>
</feature>
<evidence type="ECO:0000256" key="2">
    <source>
        <dbReference type="SAM" id="SignalP"/>
    </source>
</evidence>
<dbReference type="PROSITE" id="PS00028">
    <property type="entry name" value="ZINC_FINGER_C2H2_1"/>
    <property type="match status" value="1"/>
</dbReference>
<sequence>MASKIIRINMHFIHFALFFFFQLSNTQTTEAQTVQTEPDLSMTKISEEQQQHILIDDEIEKSPESLDLSASEKKLKLKKIYHFFVIEALKKRIELSKLLSQEKKAKEDELTMIRYGKKFKCSICQKVTKRFSEHMMHHANVKKYICPLCKKSFSHSWTIKRHLEKFHTI</sequence>
<feature type="domain" description="C2H2-type" evidence="3">
    <location>
        <begin position="144"/>
        <end position="169"/>
    </location>
</feature>
<dbReference type="EMBL" id="UZAG01017860">
    <property type="protein sequence ID" value="VDO37003.1"/>
    <property type="molecule type" value="Genomic_DNA"/>
</dbReference>
<dbReference type="AlphaFoldDB" id="A0A3P7W0V1"/>
<organism evidence="4 5">
    <name type="scientific">Brugia timori</name>
    <dbReference type="NCBI Taxonomy" id="42155"/>
    <lineage>
        <taxon>Eukaryota</taxon>
        <taxon>Metazoa</taxon>
        <taxon>Ecdysozoa</taxon>
        <taxon>Nematoda</taxon>
        <taxon>Chromadorea</taxon>
        <taxon>Rhabditida</taxon>
        <taxon>Spirurina</taxon>
        <taxon>Spiruromorpha</taxon>
        <taxon>Filarioidea</taxon>
        <taxon>Onchocercidae</taxon>
        <taxon>Brugia</taxon>
    </lineage>
</organism>
<evidence type="ECO:0000313" key="4">
    <source>
        <dbReference type="EMBL" id="VDO37003.1"/>
    </source>
</evidence>